<keyword evidence="1" id="KW-0862">Zinc</keyword>
<dbReference type="Pfam" id="PF04434">
    <property type="entry name" value="SWIM"/>
    <property type="match status" value="1"/>
</dbReference>
<organism evidence="3 4">
    <name type="scientific">Arachis hypogaea</name>
    <name type="common">Peanut</name>
    <dbReference type="NCBI Taxonomy" id="3818"/>
    <lineage>
        <taxon>Eukaryota</taxon>
        <taxon>Viridiplantae</taxon>
        <taxon>Streptophyta</taxon>
        <taxon>Embryophyta</taxon>
        <taxon>Tracheophyta</taxon>
        <taxon>Spermatophyta</taxon>
        <taxon>Magnoliopsida</taxon>
        <taxon>eudicotyledons</taxon>
        <taxon>Gunneridae</taxon>
        <taxon>Pentapetalae</taxon>
        <taxon>rosids</taxon>
        <taxon>fabids</taxon>
        <taxon>Fabales</taxon>
        <taxon>Fabaceae</taxon>
        <taxon>Papilionoideae</taxon>
        <taxon>50 kb inversion clade</taxon>
        <taxon>dalbergioids sensu lato</taxon>
        <taxon>Dalbergieae</taxon>
        <taxon>Pterocarpus clade</taxon>
        <taxon>Arachis</taxon>
    </lineage>
</organism>
<evidence type="ECO:0000256" key="1">
    <source>
        <dbReference type="PROSITE-ProRule" id="PRU00325"/>
    </source>
</evidence>
<dbReference type="PROSITE" id="PS50966">
    <property type="entry name" value="ZF_SWIM"/>
    <property type="match status" value="1"/>
</dbReference>
<protein>
    <recommendedName>
        <fullName evidence="2">SWIM-type domain-containing protein</fullName>
    </recommendedName>
</protein>
<dbReference type="GO" id="GO:0008270">
    <property type="term" value="F:zinc ion binding"/>
    <property type="evidence" value="ECO:0007669"/>
    <property type="project" value="UniProtKB-KW"/>
</dbReference>
<dbReference type="EMBL" id="SDMP01000014">
    <property type="protein sequence ID" value="RYR12309.1"/>
    <property type="molecule type" value="Genomic_DNA"/>
</dbReference>
<name>A0A444ZDQ6_ARAHY</name>
<dbReference type="Proteomes" id="UP000289738">
    <property type="component" value="Chromosome B04"/>
</dbReference>
<comment type="caution">
    <text evidence="3">The sequence shown here is derived from an EMBL/GenBank/DDBJ whole genome shotgun (WGS) entry which is preliminary data.</text>
</comment>
<keyword evidence="1" id="KW-0863">Zinc-finger</keyword>
<proteinExistence type="predicted"/>
<reference evidence="3 4" key="1">
    <citation type="submission" date="2019-01" db="EMBL/GenBank/DDBJ databases">
        <title>Sequencing of cultivated peanut Arachis hypogaea provides insights into genome evolution and oil improvement.</title>
        <authorList>
            <person name="Chen X."/>
        </authorList>
    </citation>
    <scope>NUCLEOTIDE SEQUENCE [LARGE SCALE GENOMIC DNA]</scope>
    <source>
        <strain evidence="4">cv. Fuhuasheng</strain>
        <tissue evidence="3">Leaves</tissue>
    </source>
</reference>
<dbReference type="PANTHER" id="PTHR47718">
    <property type="entry name" value="OS01G0519700 PROTEIN"/>
    <property type="match status" value="1"/>
</dbReference>
<accession>A0A444ZDQ6</accession>
<keyword evidence="4" id="KW-1185">Reference proteome</keyword>
<evidence type="ECO:0000259" key="2">
    <source>
        <dbReference type="PROSITE" id="PS50966"/>
    </source>
</evidence>
<sequence length="405" mass="45401">MHAKCVIEDNDEAGIRPNKTFLALANEAGGPSNLGFSEKDLRNYIAARLQTSDVNADVTEMMNYFMRMKDINLNFFYAANLDEEYLYDDRRMWVPIFFKGEFWAAMRSTQMSECMHAFYGGFLHSGTSLVQFVNEYNNVLGIKEQGELEDDAADSRGVSVVAEEGPSVYMKVEEEKLVNDTILCVLYDVHFDRSTQEVRCECNLFESSGVLCYHCLAVFHSNIVYKVPTYYVLPRWSKNIKRKHTYVKSSHDVSQSDESHTAFRGLCAHFYNIAQEFVNDDDETALLHAALEETRAKLTLHCAKKRSESMADIHTSIGSQGSNVVGVVNIQGPSKVTTKGRPKSEGLGTALEKSFKKSARRKNKNASSVVRPEASQDINFGAVVGRNEPQQVGGFMSLLSSFGKS</sequence>
<dbReference type="InterPro" id="IPR007527">
    <property type="entry name" value="Znf_SWIM"/>
</dbReference>
<evidence type="ECO:0000313" key="3">
    <source>
        <dbReference type="EMBL" id="RYR12309.1"/>
    </source>
</evidence>
<dbReference type="PANTHER" id="PTHR47718:SF17">
    <property type="entry name" value="PROTEIN FAR1-RELATED SEQUENCE 5-LIKE"/>
    <property type="match status" value="1"/>
</dbReference>
<evidence type="ECO:0000313" key="4">
    <source>
        <dbReference type="Proteomes" id="UP000289738"/>
    </source>
</evidence>
<dbReference type="AlphaFoldDB" id="A0A444ZDQ6"/>
<keyword evidence="1" id="KW-0479">Metal-binding</keyword>
<gene>
    <name evidence="3" type="ORF">Ahy_B04g069853</name>
</gene>
<feature type="domain" description="SWIM-type" evidence="2">
    <location>
        <begin position="187"/>
        <end position="223"/>
    </location>
</feature>